<dbReference type="CDD" id="cd03366">
    <property type="entry name" value="TOPRIM_TopoIIA_GyrB"/>
    <property type="match status" value="1"/>
</dbReference>
<evidence type="ECO:0000256" key="3">
    <source>
        <dbReference type="ARBA" id="ARBA00022723"/>
    </source>
</evidence>
<dbReference type="OrthoDB" id="9802808at2"/>
<dbReference type="PROSITE" id="PS00177">
    <property type="entry name" value="TOPOISOMERASE_II"/>
    <property type="match status" value="1"/>
</dbReference>
<dbReference type="InterPro" id="IPR000565">
    <property type="entry name" value="Topo_IIA_B"/>
</dbReference>
<feature type="binding site" evidence="11">
    <location>
        <position position="506"/>
    </location>
    <ligand>
        <name>Mg(2+)</name>
        <dbReference type="ChEBI" id="CHEBI:18420"/>
        <label>2</label>
    </ligand>
</feature>
<dbReference type="Pfam" id="PF02518">
    <property type="entry name" value="HATPase_c"/>
    <property type="match status" value="1"/>
</dbReference>
<dbReference type="InterPro" id="IPR006171">
    <property type="entry name" value="TOPRIM_dom"/>
</dbReference>
<dbReference type="Pfam" id="PF01751">
    <property type="entry name" value="Toprim"/>
    <property type="match status" value="1"/>
</dbReference>
<dbReference type="FunFam" id="3.40.50.670:FF:000002">
    <property type="entry name" value="DNA gyrase subunit B"/>
    <property type="match status" value="1"/>
</dbReference>
<dbReference type="GO" id="GO:0046872">
    <property type="term" value="F:metal ion binding"/>
    <property type="evidence" value="ECO:0007669"/>
    <property type="project" value="UniProtKB-KW"/>
</dbReference>
<dbReference type="InterPro" id="IPR034160">
    <property type="entry name" value="TOPRIM_GyrB"/>
</dbReference>
<evidence type="ECO:0000256" key="5">
    <source>
        <dbReference type="ARBA" id="ARBA00022840"/>
    </source>
</evidence>
<evidence type="ECO:0000256" key="10">
    <source>
        <dbReference type="ARBA" id="ARBA00063644"/>
    </source>
</evidence>
<dbReference type="HAMAP" id="MF_01898">
    <property type="entry name" value="GyrB"/>
    <property type="match status" value="1"/>
</dbReference>
<comment type="miscellaneous">
    <text evidence="11">Few gyrases are as efficient as E.coli at forming negative supercoils. Not all organisms have 2 type II topoisomerases; in organisms with a single type II topoisomerase this enzyme also has to decatenate newly replicated chromosomes.</text>
</comment>
<dbReference type="PANTHER" id="PTHR45866">
    <property type="entry name" value="DNA GYRASE/TOPOISOMERASE SUBUNIT B"/>
    <property type="match status" value="1"/>
</dbReference>
<dbReference type="InterPro" id="IPR013760">
    <property type="entry name" value="Topo_IIA-like_dom_sf"/>
</dbReference>
<reference evidence="14" key="1">
    <citation type="submission" date="2017-01" db="EMBL/GenBank/DDBJ databases">
        <authorList>
            <person name="Varghese N."/>
            <person name="Submissions S."/>
        </authorList>
    </citation>
    <scope>NUCLEOTIDE SEQUENCE [LARGE SCALE GENOMIC DNA]</scope>
    <source>
        <strain evidence="14">MNA4</strain>
    </source>
</reference>
<dbReference type="FunFam" id="3.30.230.10:FF:000005">
    <property type="entry name" value="DNA gyrase subunit B"/>
    <property type="match status" value="1"/>
</dbReference>
<evidence type="ECO:0000313" key="14">
    <source>
        <dbReference type="Proteomes" id="UP000187550"/>
    </source>
</evidence>
<evidence type="ECO:0000256" key="4">
    <source>
        <dbReference type="ARBA" id="ARBA00022741"/>
    </source>
</evidence>
<dbReference type="EMBL" id="FTPL01000003">
    <property type="protein sequence ID" value="SIT87042.1"/>
    <property type="molecule type" value="Genomic_DNA"/>
</dbReference>
<dbReference type="InterPro" id="IPR002288">
    <property type="entry name" value="DNA_gyrase_B_C"/>
</dbReference>
<dbReference type="SUPFAM" id="SSF56719">
    <property type="entry name" value="Type II DNA topoisomerase"/>
    <property type="match status" value="1"/>
</dbReference>
<dbReference type="GO" id="GO:0003677">
    <property type="term" value="F:DNA binding"/>
    <property type="evidence" value="ECO:0007669"/>
    <property type="project" value="UniProtKB-KW"/>
</dbReference>
<dbReference type="Gene3D" id="3.30.565.10">
    <property type="entry name" value="Histidine kinase-like ATPase, C-terminal domain"/>
    <property type="match status" value="1"/>
</dbReference>
<dbReference type="NCBIfam" id="NF004189">
    <property type="entry name" value="PRK05644.1"/>
    <property type="match status" value="1"/>
</dbReference>
<comment type="subcellular location">
    <subcellularLocation>
        <location evidence="11">Cytoplasm</location>
    </subcellularLocation>
</comment>
<dbReference type="AlphaFoldDB" id="A0A1U7PNV9"/>
<dbReference type="Pfam" id="PF00204">
    <property type="entry name" value="DNA_gyraseB"/>
    <property type="match status" value="1"/>
</dbReference>
<dbReference type="InterPro" id="IPR036890">
    <property type="entry name" value="HATPase_C_sf"/>
</dbReference>
<evidence type="ECO:0000313" key="13">
    <source>
        <dbReference type="EMBL" id="SIT87042.1"/>
    </source>
</evidence>
<proteinExistence type="inferred from homology"/>
<name>A0A1U7PNV9_9BACI</name>
<dbReference type="GO" id="GO:0005737">
    <property type="term" value="C:cytoplasm"/>
    <property type="evidence" value="ECO:0007669"/>
    <property type="project" value="UniProtKB-SubCell"/>
</dbReference>
<evidence type="ECO:0000256" key="8">
    <source>
        <dbReference type="ARBA" id="ARBA00023125"/>
    </source>
</evidence>
<dbReference type="PRINTS" id="PR01159">
    <property type="entry name" value="DNAGYRASEB"/>
</dbReference>
<comment type="subunit">
    <text evidence="10">Heterotetramer composed of ParC and ParE.</text>
</comment>
<keyword evidence="6 11" id="KW-0460">Magnesium</keyword>
<dbReference type="Gene3D" id="3.30.230.10">
    <property type="match status" value="1"/>
</dbReference>
<dbReference type="GO" id="GO:0005524">
    <property type="term" value="F:ATP binding"/>
    <property type="evidence" value="ECO:0007669"/>
    <property type="project" value="UniProtKB-UniRule"/>
</dbReference>
<comment type="subunit">
    <text evidence="11">Heterotetramer, composed of two GyrA and two GyrB chains. In the heterotetramer, GyrA contains the active site tyrosine that forms a transient covalent intermediate with DNA, while GyrB binds cofactors and catalyzes ATP hydrolysis.</text>
</comment>
<gene>
    <name evidence="11" type="primary">gyrB</name>
    <name evidence="13" type="ORF">SAMN05428946_1904</name>
</gene>
<organism evidence="13 14">
    <name type="scientific">Edaphobacillus lindanitolerans</name>
    <dbReference type="NCBI Taxonomy" id="550447"/>
    <lineage>
        <taxon>Bacteria</taxon>
        <taxon>Bacillati</taxon>
        <taxon>Bacillota</taxon>
        <taxon>Bacilli</taxon>
        <taxon>Bacillales</taxon>
        <taxon>Bacillaceae</taxon>
        <taxon>Edaphobacillus</taxon>
    </lineage>
</organism>
<evidence type="ECO:0000256" key="6">
    <source>
        <dbReference type="ARBA" id="ARBA00022842"/>
    </source>
</evidence>
<dbReference type="CDD" id="cd16928">
    <property type="entry name" value="HATPase_GyrB-like"/>
    <property type="match status" value="1"/>
</dbReference>
<dbReference type="RefSeq" id="WP_076759231.1">
    <property type="nucleotide sequence ID" value="NZ_FTPL01000003.1"/>
</dbReference>
<keyword evidence="7 11" id="KW-0799">Topoisomerase</keyword>
<sequence>MDENHLHENDYGADQIQVLEGLEAVRKRPGMYIGTTSSKGLHHLVWEIVDNSIDEALAGYCDHIEVYIEKDNWIRVQDNGRGIPVGIQEKTGRPAVEVIMTVLHAGGKFGGGGYKVSGGLHGVGASVVNALSERTEVTVARDGHSYFIAFERGHIIEELHVIGDTDETGTMTRFKADPEIFTETTVYEYDILAHRLQELAYLNRGLRISITDERGEEQRSDSFHYEGGIKSYVQHINENKEPIHEEPIFIEGEKDGISIEIAMQYNAGYAANLFSFANNINTYEGGTHESGFKTALTRVINDYARKNGLVKENEPNLSGDDVREGLTAIVSVKHPDPQFEGQTKTKLGNSEVSQIVNTLFSTGLERFLLEHPTGARTIVDKGLMAARARIAAKKAREFTRRKSALEVSSLPGKLADCSSRDPSISELYIVEGDSAGGSAKNGRDRHFQAILPLRGKILNVEKAHMNRILGNAEIRAMITALGTGIGDEFTLEKARYHKLIIMTDADVDGAHIRTLLLTFFFRFMRPLIEAGYVYIAQPPLYQVKQGKTVEYCYNDAELQEILGRLPQVPKPVIQRYKGLGEMDATQLWDTTMDPEHRTLLQVSLEDALDADATFEQLMGDEVGPRRQFIEENAEYVKNLDI</sequence>
<dbReference type="SMART" id="SM00433">
    <property type="entry name" value="TOP2c"/>
    <property type="match status" value="1"/>
</dbReference>
<keyword evidence="14" id="KW-1185">Reference proteome</keyword>
<keyword evidence="5 11" id="KW-0067">ATP-binding</keyword>
<keyword evidence="8" id="KW-0238">DNA-binding</keyword>
<dbReference type="InterPro" id="IPR001241">
    <property type="entry name" value="Topo_IIA"/>
</dbReference>
<evidence type="ECO:0000256" key="1">
    <source>
        <dbReference type="ARBA" id="ARBA00000185"/>
    </source>
</evidence>
<dbReference type="InterPro" id="IPR020568">
    <property type="entry name" value="Ribosomal_Su5_D2-typ_SF"/>
</dbReference>
<comment type="function">
    <text evidence="11">A type II topoisomerase that negatively supercoils closed circular double-stranded (ds) DNA in an ATP-dependent manner to modulate DNA topology and maintain chromosomes in an underwound state. Negative supercoiling favors strand separation, and DNA replication, transcription, recombination and repair, all of which involve strand separation. Also able to catalyze the interconversion of other topological isomers of dsDNA rings, including catenanes and knotted rings. Type II topoisomerases break and join 2 DNA strands simultaneously in an ATP-dependent manner.</text>
</comment>
<dbReference type="PROSITE" id="PS50880">
    <property type="entry name" value="TOPRIM"/>
    <property type="match status" value="1"/>
</dbReference>
<comment type="catalytic activity">
    <reaction evidence="1 11">
        <text>ATP-dependent breakage, passage and rejoining of double-stranded DNA.</text>
        <dbReference type="EC" id="5.6.2.2"/>
    </reaction>
</comment>
<comment type="similarity">
    <text evidence="2 11">Belongs to the type II topoisomerase GyrB family.</text>
</comment>
<evidence type="ECO:0000256" key="2">
    <source>
        <dbReference type="ARBA" id="ARBA00010708"/>
    </source>
</evidence>
<dbReference type="GO" id="GO:0006265">
    <property type="term" value="P:DNA topological change"/>
    <property type="evidence" value="ECO:0007669"/>
    <property type="project" value="UniProtKB-UniRule"/>
</dbReference>
<keyword evidence="3 11" id="KW-0479">Metal-binding</keyword>
<dbReference type="InterPro" id="IPR018522">
    <property type="entry name" value="TopoIIA_CS"/>
</dbReference>
<dbReference type="Gene3D" id="3.40.50.670">
    <property type="match status" value="1"/>
</dbReference>
<dbReference type="InterPro" id="IPR014721">
    <property type="entry name" value="Ribsml_uS5_D2-typ_fold_subgr"/>
</dbReference>
<evidence type="ECO:0000256" key="7">
    <source>
        <dbReference type="ARBA" id="ARBA00023029"/>
    </source>
</evidence>
<dbReference type="NCBIfam" id="TIGR01059">
    <property type="entry name" value="gyrB"/>
    <property type="match status" value="1"/>
</dbReference>
<keyword evidence="11" id="KW-0963">Cytoplasm</keyword>
<feature type="domain" description="Toprim" evidence="12">
    <location>
        <begin position="425"/>
        <end position="539"/>
    </location>
</feature>
<dbReference type="InterPro" id="IPR013506">
    <property type="entry name" value="Topo_IIA_bsu_dom2"/>
</dbReference>
<feature type="site" description="Interaction with DNA" evidence="11">
    <location>
        <position position="456"/>
    </location>
</feature>
<dbReference type="PRINTS" id="PR00418">
    <property type="entry name" value="TPI2FAMILY"/>
</dbReference>
<feature type="binding site" evidence="11">
    <location>
        <position position="504"/>
    </location>
    <ligand>
        <name>Mg(2+)</name>
        <dbReference type="ChEBI" id="CHEBI:18420"/>
        <label>2</label>
    </ligand>
</feature>
<dbReference type="InterPro" id="IPR011557">
    <property type="entry name" value="GyrB"/>
</dbReference>
<dbReference type="STRING" id="550447.SAMN05428946_1904"/>
<evidence type="ECO:0000256" key="11">
    <source>
        <dbReference type="HAMAP-Rule" id="MF_01898"/>
    </source>
</evidence>
<dbReference type="Proteomes" id="UP000187550">
    <property type="component" value="Unassembled WGS sequence"/>
</dbReference>
<dbReference type="InterPro" id="IPR013759">
    <property type="entry name" value="Topo_IIA_B_C"/>
</dbReference>
<keyword evidence="4 11" id="KW-0547">Nucleotide-binding</keyword>
<feature type="binding site" evidence="11">
    <location>
        <position position="431"/>
    </location>
    <ligand>
        <name>Mg(2+)</name>
        <dbReference type="ChEBI" id="CHEBI:18420"/>
        <label>1</label>
        <note>catalytic</note>
    </ligand>
</feature>
<dbReference type="SUPFAM" id="SSF55874">
    <property type="entry name" value="ATPase domain of HSP90 chaperone/DNA topoisomerase II/histidine kinase"/>
    <property type="match status" value="1"/>
</dbReference>
<dbReference type="GO" id="GO:0006261">
    <property type="term" value="P:DNA-templated DNA replication"/>
    <property type="evidence" value="ECO:0007669"/>
    <property type="project" value="UniProtKB-UniRule"/>
</dbReference>
<dbReference type="GO" id="GO:0005694">
    <property type="term" value="C:chromosome"/>
    <property type="evidence" value="ECO:0007669"/>
    <property type="project" value="InterPro"/>
</dbReference>
<dbReference type="Pfam" id="PF00986">
    <property type="entry name" value="DNA_gyraseB_C"/>
    <property type="match status" value="1"/>
</dbReference>
<dbReference type="GO" id="GO:0034335">
    <property type="term" value="F:DNA negative supercoiling activity"/>
    <property type="evidence" value="ECO:0007669"/>
    <property type="project" value="UniProtKB-ARBA"/>
</dbReference>
<protein>
    <recommendedName>
        <fullName evidence="11">DNA gyrase subunit B</fullName>
        <ecNumber evidence="11">5.6.2.2</ecNumber>
    </recommendedName>
</protein>
<dbReference type="InterPro" id="IPR003594">
    <property type="entry name" value="HATPase_dom"/>
</dbReference>
<evidence type="ECO:0000259" key="12">
    <source>
        <dbReference type="PROSITE" id="PS50880"/>
    </source>
</evidence>
<dbReference type="SMART" id="SM00387">
    <property type="entry name" value="HATPase_c"/>
    <property type="match status" value="1"/>
</dbReference>
<comment type="cofactor">
    <cofactor evidence="11">
        <name>Mg(2+)</name>
        <dbReference type="ChEBI" id="CHEBI:18420"/>
    </cofactor>
    <cofactor evidence="11">
        <name>Mn(2+)</name>
        <dbReference type="ChEBI" id="CHEBI:29035"/>
    </cofactor>
    <cofactor evidence="11">
        <name>Ca(2+)</name>
        <dbReference type="ChEBI" id="CHEBI:29108"/>
    </cofactor>
    <text evidence="11">Binds two Mg(2+) per subunit. The magnesium ions form salt bridges with both the protein and the DNA. Can also accept other divalent metal cations, such as Mn(2+) or Ca(2+).</text>
</comment>
<dbReference type="CDD" id="cd00822">
    <property type="entry name" value="TopoII_Trans_DNA_gyrase"/>
    <property type="match status" value="1"/>
</dbReference>
<keyword evidence="9 11" id="KW-0413">Isomerase</keyword>
<evidence type="ECO:0000256" key="9">
    <source>
        <dbReference type="ARBA" id="ARBA00023235"/>
    </source>
</evidence>
<dbReference type="EC" id="5.6.2.2" evidence="11"/>
<feature type="site" description="Interaction with DNA" evidence="11">
    <location>
        <position position="459"/>
    </location>
</feature>
<accession>A0A1U7PNV9</accession>
<dbReference type="PANTHER" id="PTHR45866:SF1">
    <property type="entry name" value="DNA GYRASE SUBUNIT B, MITOCHONDRIAL"/>
    <property type="match status" value="1"/>
</dbReference>
<dbReference type="NCBIfam" id="NF011501">
    <property type="entry name" value="PRK14939.1"/>
    <property type="match status" value="1"/>
</dbReference>
<feature type="binding site" evidence="11">
    <location>
        <position position="504"/>
    </location>
    <ligand>
        <name>Mg(2+)</name>
        <dbReference type="ChEBI" id="CHEBI:18420"/>
        <label>1</label>
        <note>catalytic</note>
    </ligand>
</feature>
<dbReference type="SUPFAM" id="SSF54211">
    <property type="entry name" value="Ribosomal protein S5 domain 2-like"/>
    <property type="match status" value="1"/>
</dbReference>
<dbReference type="FunFam" id="3.30.565.10:FF:000002">
    <property type="entry name" value="DNA gyrase subunit B"/>
    <property type="match status" value="1"/>
</dbReference>